<dbReference type="InterPro" id="IPR011078">
    <property type="entry name" value="PyrdxlP_homeostasis"/>
</dbReference>
<organism evidence="6 7">
    <name type="scientific">Paenibacillus alvei TS-15</name>
    <dbReference type="NCBI Taxonomy" id="1117108"/>
    <lineage>
        <taxon>Bacteria</taxon>
        <taxon>Bacillati</taxon>
        <taxon>Bacillota</taxon>
        <taxon>Bacilli</taxon>
        <taxon>Bacillales</taxon>
        <taxon>Paenibacillaceae</taxon>
        <taxon>Paenibacillus</taxon>
    </lineage>
</organism>
<reference evidence="6 7" key="1">
    <citation type="submission" date="2013-05" db="EMBL/GenBank/DDBJ databases">
        <authorList>
            <person name="Strain E.A."/>
            <person name="Brown E."/>
            <person name="Allard M.W."/>
            <person name="Luo Y.L."/>
        </authorList>
    </citation>
    <scope>NUCLEOTIDE SEQUENCE [LARGE SCALE GENOMIC DNA]</scope>
    <source>
        <strain evidence="6 7">TS-15</strain>
    </source>
</reference>
<dbReference type="Gene3D" id="3.20.20.10">
    <property type="entry name" value="Alanine racemase"/>
    <property type="match status" value="1"/>
</dbReference>
<evidence type="ECO:0000256" key="1">
    <source>
        <dbReference type="ARBA" id="ARBA00022898"/>
    </source>
</evidence>
<accession>S9SNJ6</accession>
<dbReference type="InterPro" id="IPR001608">
    <property type="entry name" value="Ala_racemase_N"/>
</dbReference>
<dbReference type="PANTHER" id="PTHR10146">
    <property type="entry name" value="PROLINE SYNTHETASE CO-TRANSCRIBED BACTERIAL HOMOLOG PROTEIN"/>
    <property type="match status" value="1"/>
</dbReference>
<evidence type="ECO:0000259" key="5">
    <source>
        <dbReference type="Pfam" id="PF01168"/>
    </source>
</evidence>
<dbReference type="PIRSF" id="PIRSF004848">
    <property type="entry name" value="YBL036c_PLPDEIII"/>
    <property type="match status" value="1"/>
</dbReference>
<dbReference type="Pfam" id="PF01168">
    <property type="entry name" value="Ala_racemase_N"/>
    <property type="match status" value="1"/>
</dbReference>
<dbReference type="PATRIC" id="fig|1117108.3.peg.2319"/>
<dbReference type="PANTHER" id="PTHR10146:SF14">
    <property type="entry name" value="PYRIDOXAL PHOSPHATE HOMEOSTASIS PROTEIN"/>
    <property type="match status" value="1"/>
</dbReference>
<protein>
    <recommendedName>
        <fullName evidence="2">Pyridoxal phosphate homeostasis protein</fullName>
        <shortName evidence="2">PLP homeostasis protein</shortName>
    </recommendedName>
</protein>
<evidence type="ECO:0000313" key="7">
    <source>
        <dbReference type="Proteomes" id="UP000015344"/>
    </source>
</evidence>
<keyword evidence="1 2" id="KW-0663">Pyridoxal phosphate</keyword>
<dbReference type="SUPFAM" id="SSF51419">
    <property type="entry name" value="PLP-binding barrel"/>
    <property type="match status" value="1"/>
</dbReference>
<comment type="similarity">
    <text evidence="2 4">Belongs to the pyridoxal phosphate-binding protein YggS/PROSC family.</text>
</comment>
<evidence type="ECO:0000256" key="3">
    <source>
        <dbReference type="PIRSR" id="PIRSR004848-1"/>
    </source>
</evidence>
<dbReference type="EMBL" id="ATMT01000044">
    <property type="protein sequence ID" value="EPY07352.1"/>
    <property type="molecule type" value="Genomic_DNA"/>
</dbReference>
<dbReference type="CDD" id="cd00635">
    <property type="entry name" value="PLPDE_III_YBL036c_like"/>
    <property type="match status" value="1"/>
</dbReference>
<evidence type="ECO:0000256" key="2">
    <source>
        <dbReference type="HAMAP-Rule" id="MF_02087"/>
    </source>
</evidence>
<evidence type="ECO:0000313" key="6">
    <source>
        <dbReference type="EMBL" id="EPY07352.1"/>
    </source>
</evidence>
<comment type="caution">
    <text evidence="6">The sequence shown here is derived from an EMBL/GenBank/DDBJ whole genome shotgun (WGS) entry which is preliminary data.</text>
</comment>
<sequence length="259" mass="29807">MSLEKRCKEGKDMGHLVKENLRTVRQQMELACQASGRKIEDVKLLLATKTVPLEKLQMAIQAGETLFGENKAQELRDKFPLMRQYNQVKWHFIGHLQTNKVKDVVKYVTLIHSVDRLKLGQALNHQLVKENKTMDILVQINTSYEESKFGASPETALELVEQLSQFDTLNVKGLMTIGKLNATNDETRHCFRLLKTIQTQVREKKFPRVEMDILSMGMSGDFKVAIEEGATIIRVGTSVFGQRYLPDSYYWNENERQDD</sequence>
<dbReference type="AlphaFoldDB" id="S9SNJ6"/>
<dbReference type="NCBIfam" id="TIGR00044">
    <property type="entry name" value="YggS family pyridoxal phosphate-dependent enzyme"/>
    <property type="match status" value="1"/>
</dbReference>
<comment type="function">
    <text evidence="2">Pyridoxal 5'-phosphate (PLP)-binding protein, which is involved in PLP homeostasis.</text>
</comment>
<dbReference type="FunFam" id="3.20.20.10:FF:000018">
    <property type="entry name" value="Pyridoxal phosphate homeostasis protein"/>
    <property type="match status" value="1"/>
</dbReference>
<dbReference type="eggNOG" id="COG0325">
    <property type="taxonomic scope" value="Bacteria"/>
</dbReference>
<name>S9SNJ6_PAEAL</name>
<dbReference type="Proteomes" id="UP000015344">
    <property type="component" value="Unassembled WGS sequence"/>
</dbReference>
<dbReference type="HAMAP" id="MF_02087">
    <property type="entry name" value="PLP_homeostasis"/>
    <property type="match status" value="1"/>
</dbReference>
<proteinExistence type="inferred from homology"/>
<dbReference type="GO" id="GO:0030170">
    <property type="term" value="F:pyridoxal phosphate binding"/>
    <property type="evidence" value="ECO:0007669"/>
    <property type="project" value="UniProtKB-UniRule"/>
</dbReference>
<comment type="cofactor">
    <cofactor evidence="3">
        <name>pyridoxal 5'-phosphate</name>
        <dbReference type="ChEBI" id="CHEBI:597326"/>
    </cofactor>
</comment>
<evidence type="ECO:0000256" key="4">
    <source>
        <dbReference type="RuleBase" id="RU004514"/>
    </source>
</evidence>
<feature type="modified residue" description="N6-(pyridoxal phosphate)lysine" evidence="2 3">
    <location>
        <position position="49"/>
    </location>
</feature>
<gene>
    <name evidence="6" type="ORF">PAALTS15_11169</name>
</gene>
<dbReference type="InterPro" id="IPR029066">
    <property type="entry name" value="PLP-binding_barrel"/>
</dbReference>
<feature type="domain" description="Alanine racemase N-terminal" evidence="5">
    <location>
        <begin position="49"/>
        <end position="242"/>
    </location>
</feature>
<dbReference type="PROSITE" id="PS01211">
    <property type="entry name" value="UPF0001"/>
    <property type="match status" value="1"/>
</dbReference>